<protein>
    <submittedName>
        <fullName evidence="1">Uncharacterized protein</fullName>
    </submittedName>
</protein>
<comment type="caution">
    <text evidence="1">The sequence shown here is derived from an EMBL/GenBank/DDBJ whole genome shotgun (WGS) entry which is preliminary data.</text>
</comment>
<organism evidence="1 2">
    <name type="scientific">Sulfitobacter porphyrae</name>
    <dbReference type="NCBI Taxonomy" id="1246864"/>
    <lineage>
        <taxon>Bacteria</taxon>
        <taxon>Pseudomonadati</taxon>
        <taxon>Pseudomonadota</taxon>
        <taxon>Alphaproteobacteria</taxon>
        <taxon>Rhodobacterales</taxon>
        <taxon>Roseobacteraceae</taxon>
        <taxon>Sulfitobacter</taxon>
    </lineage>
</organism>
<reference evidence="2" key="1">
    <citation type="journal article" date="2019" name="Int. J. Syst. Evol. Microbiol.">
        <title>The Global Catalogue of Microorganisms (GCM) 10K type strain sequencing project: providing services to taxonomists for standard genome sequencing and annotation.</title>
        <authorList>
            <consortium name="The Broad Institute Genomics Platform"/>
            <consortium name="The Broad Institute Genome Sequencing Center for Infectious Disease"/>
            <person name="Wu L."/>
            <person name="Ma J."/>
        </authorList>
    </citation>
    <scope>NUCLEOTIDE SEQUENCE [LARGE SCALE GENOMIC DNA]</scope>
    <source>
        <strain evidence="2">CCUG 66188</strain>
    </source>
</reference>
<gene>
    <name evidence="1" type="ORF">ACFQFQ_18050</name>
</gene>
<proteinExistence type="predicted"/>
<dbReference type="Proteomes" id="UP001596353">
    <property type="component" value="Unassembled WGS sequence"/>
</dbReference>
<keyword evidence="2" id="KW-1185">Reference proteome</keyword>
<evidence type="ECO:0000313" key="2">
    <source>
        <dbReference type="Proteomes" id="UP001596353"/>
    </source>
</evidence>
<sequence length="56" mass="6612">MDVNVFAQGGLDFEEWPLRETFRRETRGDERNATHVQVHARHPADGGWDWLHARQI</sequence>
<accession>A0ABW2B817</accession>
<dbReference type="EMBL" id="JBHSWG010000001">
    <property type="protein sequence ID" value="MFC6760958.1"/>
    <property type="molecule type" value="Genomic_DNA"/>
</dbReference>
<evidence type="ECO:0000313" key="1">
    <source>
        <dbReference type="EMBL" id="MFC6760958.1"/>
    </source>
</evidence>
<name>A0ABW2B817_9RHOB</name>